<dbReference type="Pfam" id="PF03466">
    <property type="entry name" value="LysR_substrate"/>
    <property type="match status" value="1"/>
</dbReference>
<dbReference type="PANTHER" id="PTHR30537:SF70">
    <property type="entry name" value="HTH-TYPE TRANSCRIPTIONAL ACTIVATOR AMPR"/>
    <property type="match status" value="1"/>
</dbReference>
<evidence type="ECO:0000313" key="8">
    <source>
        <dbReference type="Proteomes" id="UP000614721"/>
    </source>
</evidence>
<accession>A0ABS0ITY9</accession>
<dbReference type="Gene3D" id="3.40.190.10">
    <property type="entry name" value="Periplasmic binding protein-like II"/>
    <property type="match status" value="2"/>
</dbReference>
<name>A0ABS0ITY9_9GAMM</name>
<dbReference type="Pfam" id="PF00126">
    <property type="entry name" value="HTH_1"/>
    <property type="match status" value="1"/>
</dbReference>
<evidence type="ECO:0000256" key="2">
    <source>
        <dbReference type="ARBA" id="ARBA00023015"/>
    </source>
</evidence>
<dbReference type="PANTHER" id="PTHR30537">
    <property type="entry name" value="HTH-TYPE TRANSCRIPTIONAL REGULATOR"/>
    <property type="match status" value="1"/>
</dbReference>
<dbReference type="InterPro" id="IPR058163">
    <property type="entry name" value="LysR-type_TF_proteobact-type"/>
</dbReference>
<dbReference type="InterPro" id="IPR036390">
    <property type="entry name" value="WH_DNA-bd_sf"/>
</dbReference>
<organism evidence="7 8">
    <name type="scientific">Proteus alimentorum</name>
    <dbReference type="NCBI Taxonomy" id="1973495"/>
    <lineage>
        <taxon>Bacteria</taxon>
        <taxon>Pseudomonadati</taxon>
        <taxon>Pseudomonadota</taxon>
        <taxon>Gammaproteobacteria</taxon>
        <taxon>Enterobacterales</taxon>
        <taxon>Morganellaceae</taxon>
        <taxon>Proteus</taxon>
    </lineage>
</organism>
<keyword evidence="2" id="KW-0805">Transcription regulation</keyword>
<dbReference type="InterPro" id="IPR005119">
    <property type="entry name" value="LysR_subst-bd"/>
</dbReference>
<dbReference type="Proteomes" id="UP000614721">
    <property type="component" value="Unassembled WGS sequence"/>
</dbReference>
<evidence type="ECO:0000256" key="1">
    <source>
        <dbReference type="ARBA" id="ARBA00009437"/>
    </source>
</evidence>
<dbReference type="PROSITE" id="PS50931">
    <property type="entry name" value="HTH_LYSR"/>
    <property type="match status" value="1"/>
</dbReference>
<dbReference type="CDD" id="cd08487">
    <property type="entry name" value="PBP2_BlaA"/>
    <property type="match status" value="1"/>
</dbReference>
<keyword evidence="8" id="KW-1185">Reference proteome</keyword>
<dbReference type="EMBL" id="JADSJP010000013">
    <property type="protein sequence ID" value="MBG2879502.1"/>
    <property type="molecule type" value="Genomic_DNA"/>
</dbReference>
<reference evidence="7 8" key="1">
    <citation type="submission" date="2020-11" db="EMBL/GenBank/DDBJ databases">
        <title>Enhanced detection system for hospital associated transmission using whole genome sequencing surveillance.</title>
        <authorList>
            <person name="Harrison L.H."/>
            <person name="Van Tyne D."/>
            <person name="Marsh J.W."/>
            <person name="Griffith M.P."/>
            <person name="Snyder D.J."/>
            <person name="Cooper V.S."/>
            <person name="Mustapha M."/>
        </authorList>
    </citation>
    <scope>NUCLEOTIDE SEQUENCE [LARGE SCALE GENOMIC DNA]</scope>
    <source>
        <strain evidence="7 8">PR00075</strain>
    </source>
</reference>
<gene>
    <name evidence="7" type="ORF">I4902_09500</name>
</gene>
<keyword evidence="5" id="KW-0804">Transcription</keyword>
<dbReference type="SUPFAM" id="SSF53850">
    <property type="entry name" value="Periplasmic binding protein-like II"/>
    <property type="match status" value="1"/>
</dbReference>
<comment type="similarity">
    <text evidence="1">Belongs to the LysR transcriptional regulatory family.</text>
</comment>
<dbReference type="Gene3D" id="1.10.10.10">
    <property type="entry name" value="Winged helix-like DNA-binding domain superfamily/Winged helix DNA-binding domain"/>
    <property type="match status" value="1"/>
</dbReference>
<dbReference type="PRINTS" id="PR00039">
    <property type="entry name" value="HTHLYSR"/>
</dbReference>
<sequence>MAKNIMRTHLPLNALRAFEASARHLNFTKAALELYVTQGAVSQQVRMLEERLGVILFKRLPRGLEMTDDAKILFSVLTTAFSDIERVFKQFERGEYRDVVSIAAVGTFAVGWLLPRLAEFRQQYPRIEVNLRTNNNVVNLATEGLDFAIRFGEGLWPLTHNKALFSAPLTVLCSSDTAKRLQHPTDLINENLYRSYREDEWLQWFEKADMPPIKITGSIFDSSRLMIESAIYEGGVALAPAKMFSREIENGQLVQPFKIEVELGKYWLTYLKSKPMTASMEIFQQWLMNEALRENKKIS</sequence>
<proteinExistence type="inferred from homology"/>
<dbReference type="SUPFAM" id="SSF46785">
    <property type="entry name" value="Winged helix' DNA-binding domain"/>
    <property type="match status" value="1"/>
</dbReference>
<evidence type="ECO:0000259" key="6">
    <source>
        <dbReference type="PROSITE" id="PS50931"/>
    </source>
</evidence>
<evidence type="ECO:0000313" key="7">
    <source>
        <dbReference type="EMBL" id="MBG2879502.1"/>
    </source>
</evidence>
<evidence type="ECO:0000256" key="5">
    <source>
        <dbReference type="ARBA" id="ARBA00023163"/>
    </source>
</evidence>
<feature type="domain" description="HTH lysR-type" evidence="6">
    <location>
        <begin position="10"/>
        <end position="67"/>
    </location>
</feature>
<protein>
    <submittedName>
        <fullName evidence="7">LysR family transcriptional regulator</fullName>
    </submittedName>
</protein>
<evidence type="ECO:0000256" key="3">
    <source>
        <dbReference type="ARBA" id="ARBA00023125"/>
    </source>
</evidence>
<comment type="caution">
    <text evidence="7">The sequence shown here is derived from an EMBL/GenBank/DDBJ whole genome shotgun (WGS) entry which is preliminary data.</text>
</comment>
<dbReference type="InterPro" id="IPR037422">
    <property type="entry name" value="BlaA_PBP2"/>
</dbReference>
<evidence type="ECO:0000256" key="4">
    <source>
        <dbReference type="ARBA" id="ARBA00023159"/>
    </source>
</evidence>
<dbReference type="InterPro" id="IPR000847">
    <property type="entry name" value="LysR_HTH_N"/>
</dbReference>
<keyword evidence="3" id="KW-0238">DNA-binding</keyword>
<keyword evidence="4" id="KW-0010">Activator</keyword>
<dbReference type="InterPro" id="IPR036388">
    <property type="entry name" value="WH-like_DNA-bd_sf"/>
</dbReference>